<keyword evidence="3" id="KW-1185">Reference proteome</keyword>
<organism evidence="2 3">
    <name type="scientific">Reyranella soli</name>
    <dbReference type="NCBI Taxonomy" id="1230389"/>
    <lineage>
        <taxon>Bacteria</taxon>
        <taxon>Pseudomonadati</taxon>
        <taxon>Pseudomonadota</taxon>
        <taxon>Alphaproteobacteria</taxon>
        <taxon>Hyphomicrobiales</taxon>
        <taxon>Reyranellaceae</taxon>
        <taxon>Reyranella</taxon>
    </lineage>
</organism>
<sequence>MKPVAAVLAALSLWMATAAADDKVGAAERAMTGAYAALADKLDGAAKVHFEADQARWRAGLRACDVQPSRKAECLELRYRQRASLIEVFAEGPYPFVSQQAIVQSGNGPRGRYLVDIAYPRFDSPSQDFSAADRVFSGLAQTSLFDAIDTGRNCEITQTFSLYRLAPSVASVTFWREWVGPSIDIDLAGYLVDLSTGRLLEPQDVFTPGDGWRHRLAELVRQELAKDPPDGGRKGVGGDIASVMREVDWKDYMFENDRLVLSLNKVATERGMKGYEVVIPYAAMKDIFRADGPLRSLQR</sequence>
<feature type="chain" id="PRO_5021770144" description="DUF3298 domain-containing protein" evidence="1">
    <location>
        <begin position="21"/>
        <end position="299"/>
    </location>
</feature>
<comment type="caution">
    <text evidence="2">The sequence shown here is derived from an EMBL/GenBank/DDBJ whole genome shotgun (WGS) entry which is preliminary data.</text>
</comment>
<protein>
    <recommendedName>
        <fullName evidence="4">DUF3298 domain-containing protein</fullName>
    </recommendedName>
</protein>
<dbReference type="RefSeq" id="WP_147146654.1">
    <property type="nucleotide sequence ID" value="NZ_BKAJ01000016.1"/>
</dbReference>
<keyword evidence="1" id="KW-0732">Signal</keyword>
<dbReference type="EMBL" id="BKAJ01000016">
    <property type="protein sequence ID" value="GEP53733.1"/>
    <property type="molecule type" value="Genomic_DNA"/>
</dbReference>
<accession>A0A512N462</accession>
<evidence type="ECO:0000313" key="3">
    <source>
        <dbReference type="Proteomes" id="UP000321058"/>
    </source>
</evidence>
<reference evidence="2 3" key="1">
    <citation type="submission" date="2019-07" db="EMBL/GenBank/DDBJ databases">
        <title>Whole genome shotgun sequence of Reyranella soli NBRC 108950.</title>
        <authorList>
            <person name="Hosoyama A."/>
            <person name="Uohara A."/>
            <person name="Ohji S."/>
            <person name="Ichikawa N."/>
        </authorList>
    </citation>
    <scope>NUCLEOTIDE SEQUENCE [LARGE SCALE GENOMIC DNA]</scope>
    <source>
        <strain evidence="2 3">NBRC 108950</strain>
    </source>
</reference>
<evidence type="ECO:0008006" key="4">
    <source>
        <dbReference type="Google" id="ProtNLM"/>
    </source>
</evidence>
<evidence type="ECO:0000313" key="2">
    <source>
        <dbReference type="EMBL" id="GEP53733.1"/>
    </source>
</evidence>
<proteinExistence type="predicted"/>
<evidence type="ECO:0000256" key="1">
    <source>
        <dbReference type="SAM" id="SignalP"/>
    </source>
</evidence>
<dbReference type="Proteomes" id="UP000321058">
    <property type="component" value="Unassembled WGS sequence"/>
</dbReference>
<name>A0A512N462_9HYPH</name>
<feature type="signal peptide" evidence="1">
    <location>
        <begin position="1"/>
        <end position="20"/>
    </location>
</feature>
<dbReference type="OrthoDB" id="7344076at2"/>
<gene>
    <name evidence="2" type="ORF">RSO01_08990</name>
</gene>
<dbReference type="AlphaFoldDB" id="A0A512N462"/>